<reference evidence="1 2" key="1">
    <citation type="submission" date="2019-10" db="EMBL/GenBank/DDBJ databases">
        <title>Genomic and transcriptomic insights into the perfect genentic adaptation of a filamentous nitrogen-fixing cyanobacterium to rice fields.</title>
        <authorList>
            <person name="Chen Z."/>
        </authorList>
    </citation>
    <scope>NUCLEOTIDE SEQUENCE [LARGE SCALE GENOMIC DNA]</scope>
    <source>
        <strain evidence="1">CCNUC1</strain>
    </source>
</reference>
<dbReference type="EMBL" id="CP045226">
    <property type="protein sequence ID" value="QFS43809.1"/>
    <property type="molecule type" value="Genomic_DNA"/>
</dbReference>
<accession>A0A5P8VV55</accession>
<keyword evidence="2" id="KW-1185">Reference proteome</keyword>
<evidence type="ECO:0000313" key="2">
    <source>
        <dbReference type="Proteomes" id="UP000326678"/>
    </source>
</evidence>
<dbReference type="Proteomes" id="UP000326678">
    <property type="component" value="Chromosome Gxm1"/>
</dbReference>
<organism evidence="1 2">
    <name type="scientific">Nostoc sphaeroides CCNUC1</name>
    <dbReference type="NCBI Taxonomy" id="2653204"/>
    <lineage>
        <taxon>Bacteria</taxon>
        <taxon>Bacillati</taxon>
        <taxon>Cyanobacteriota</taxon>
        <taxon>Cyanophyceae</taxon>
        <taxon>Nostocales</taxon>
        <taxon>Nostocaceae</taxon>
        <taxon>Nostoc</taxon>
    </lineage>
</organism>
<gene>
    <name evidence="1" type="ORF">GXM_01282</name>
</gene>
<protein>
    <submittedName>
        <fullName evidence="1">Uncharacterized protein</fullName>
    </submittedName>
</protein>
<evidence type="ECO:0000313" key="1">
    <source>
        <dbReference type="EMBL" id="QFS43809.1"/>
    </source>
</evidence>
<dbReference type="KEGG" id="nsh:GXM_01282"/>
<dbReference type="AlphaFoldDB" id="A0A5P8VV55"/>
<sequence>MGAIAAFQFIATITGLFPILINYDGCIFSDNQLAKSRFCHIKSA</sequence>
<proteinExistence type="predicted"/>
<name>A0A5P8VV55_9NOSO</name>